<proteinExistence type="predicted"/>
<gene>
    <name evidence="1" type="ORF">CBLFYP62_00883</name>
</gene>
<dbReference type="InterPro" id="IPR014914">
    <property type="entry name" value="RES_dom"/>
</dbReference>
<evidence type="ECO:0000313" key="1">
    <source>
        <dbReference type="EMBL" id="VYT84541.1"/>
    </source>
</evidence>
<dbReference type="EMBL" id="CACRTU010000009">
    <property type="protein sequence ID" value="VYT84541.1"/>
    <property type="molecule type" value="Genomic_DNA"/>
</dbReference>
<dbReference type="AlphaFoldDB" id="A0A6M5I475"/>
<name>A0A6M5I475_CLOBU</name>
<sequence>MICCIECFKDIELRTMISSYEKKGQCEVCGKENTLIYDTNNDNYLEEYLEELIDIYTCENDLPKEYSKNLLNYVSIELYKKWGIFNIEPEKINELIINICPEMYRVNPRIFTGLVGISELYDKDYLEKNCILKTYDWKDFVYFIKYTNRFHSNHINLEILKTICDNLKIELKKDAILYRGRISESNGFSKNEMGAPPAKLVTAGRANSQGISCLYLADNINTTIHEIRARDLDYISVAAFKLKKELKIVDLTRMDKLSPFSADYDLIWFATNIDNLRKIEKEIATPLRRQDSLLDYLPTQYISDFVKHIGYDGIKYRSTLSSGNNFAIFNERFVKCNSVKVYHIDNLDYAYKELS</sequence>
<dbReference type="SMART" id="SM00953">
    <property type="entry name" value="RES"/>
    <property type="match status" value="1"/>
</dbReference>
<organism evidence="1">
    <name type="scientific">Clostridium butyricum</name>
    <dbReference type="NCBI Taxonomy" id="1492"/>
    <lineage>
        <taxon>Bacteria</taxon>
        <taxon>Bacillati</taxon>
        <taxon>Bacillota</taxon>
        <taxon>Clostridia</taxon>
        <taxon>Eubacteriales</taxon>
        <taxon>Clostridiaceae</taxon>
        <taxon>Clostridium</taxon>
    </lineage>
</organism>
<protein>
    <submittedName>
        <fullName evidence="1">RES domain protein</fullName>
    </submittedName>
</protein>
<dbReference type="RefSeq" id="WP_043853344.1">
    <property type="nucleotide sequence ID" value="NZ_BKBB01000017.1"/>
</dbReference>
<dbReference type="Pfam" id="PF08808">
    <property type="entry name" value="RES"/>
    <property type="match status" value="1"/>
</dbReference>
<reference evidence="1" key="1">
    <citation type="submission" date="2019-11" db="EMBL/GenBank/DDBJ databases">
        <authorList>
            <person name="Feng L."/>
        </authorList>
    </citation>
    <scope>NUCLEOTIDE SEQUENCE</scope>
    <source>
        <strain evidence="1">CButyricumLFYP62</strain>
    </source>
</reference>
<accession>A0A6M5I475</accession>